<evidence type="ECO:0000313" key="10">
    <source>
        <dbReference type="Proteomes" id="UP000332933"/>
    </source>
</evidence>
<dbReference type="InterPro" id="IPR050641">
    <property type="entry name" value="RIFMO-like"/>
</dbReference>
<keyword evidence="10" id="KW-1185">Reference proteome</keyword>
<dbReference type="EMBL" id="VJMH01005503">
    <property type="protein sequence ID" value="KAF0695143.1"/>
    <property type="molecule type" value="Genomic_DNA"/>
</dbReference>
<dbReference type="Gene3D" id="3.30.70.2450">
    <property type="match status" value="1"/>
</dbReference>
<dbReference type="SUPFAM" id="SSF51905">
    <property type="entry name" value="FAD/NAD(P)-binding domain"/>
    <property type="match status" value="1"/>
</dbReference>
<feature type="domain" description="FAD-binding" evidence="7">
    <location>
        <begin position="10"/>
        <end position="377"/>
    </location>
</feature>
<dbReference type="PANTHER" id="PTHR43004:SF19">
    <property type="entry name" value="BINDING MONOOXYGENASE, PUTATIVE (JCVI)-RELATED"/>
    <property type="match status" value="1"/>
</dbReference>
<evidence type="ECO:0000256" key="3">
    <source>
        <dbReference type="ARBA" id="ARBA00022630"/>
    </source>
</evidence>
<protein>
    <submittedName>
        <fullName evidence="9">Aste57867_14040 protein</fullName>
    </submittedName>
</protein>
<dbReference type="Gene3D" id="3.50.50.60">
    <property type="entry name" value="FAD/NAD(P)-binding domain"/>
    <property type="match status" value="1"/>
</dbReference>
<feature type="transmembrane region" description="Helical" evidence="6">
    <location>
        <begin position="572"/>
        <end position="591"/>
    </location>
</feature>
<keyword evidence="6" id="KW-1133">Transmembrane helix</keyword>
<gene>
    <name evidence="9" type="primary">Aste57867_14040</name>
    <name evidence="8" type="ORF">As57867_013989</name>
    <name evidence="9" type="ORF">ASTE57867_14040</name>
</gene>
<dbReference type="PRINTS" id="PR00420">
    <property type="entry name" value="RNGMNOXGNASE"/>
</dbReference>
<organism evidence="9 10">
    <name type="scientific">Aphanomyces stellatus</name>
    <dbReference type="NCBI Taxonomy" id="120398"/>
    <lineage>
        <taxon>Eukaryota</taxon>
        <taxon>Sar</taxon>
        <taxon>Stramenopiles</taxon>
        <taxon>Oomycota</taxon>
        <taxon>Saprolegniomycetes</taxon>
        <taxon>Saprolegniales</taxon>
        <taxon>Verrucalvaceae</taxon>
        <taxon>Aphanomyces</taxon>
    </lineage>
</organism>
<dbReference type="SUPFAM" id="SSF52833">
    <property type="entry name" value="Thioredoxin-like"/>
    <property type="match status" value="1"/>
</dbReference>
<dbReference type="InterPro" id="IPR036249">
    <property type="entry name" value="Thioredoxin-like_sf"/>
</dbReference>
<dbReference type="GO" id="GO:0071949">
    <property type="term" value="F:FAD binding"/>
    <property type="evidence" value="ECO:0007669"/>
    <property type="project" value="InterPro"/>
</dbReference>
<dbReference type="InterPro" id="IPR038220">
    <property type="entry name" value="PHOX_C_sf"/>
</dbReference>
<dbReference type="Pfam" id="PF01494">
    <property type="entry name" value="FAD_binding_3"/>
    <property type="match status" value="1"/>
</dbReference>
<dbReference type="PANTHER" id="PTHR43004">
    <property type="entry name" value="TRK SYSTEM POTASSIUM UPTAKE PROTEIN"/>
    <property type="match status" value="1"/>
</dbReference>
<evidence type="ECO:0000259" key="7">
    <source>
        <dbReference type="Pfam" id="PF01494"/>
    </source>
</evidence>
<dbReference type="InterPro" id="IPR036188">
    <property type="entry name" value="FAD/NAD-bd_sf"/>
</dbReference>
<evidence type="ECO:0000256" key="2">
    <source>
        <dbReference type="ARBA" id="ARBA00007801"/>
    </source>
</evidence>
<keyword evidence="5" id="KW-0560">Oxidoreductase</keyword>
<reference evidence="8" key="2">
    <citation type="submission" date="2019-06" db="EMBL/GenBank/DDBJ databases">
        <title>Genomics analysis of Aphanomyces spp. identifies a new class of oomycete effector associated with host adaptation.</title>
        <authorList>
            <person name="Gaulin E."/>
        </authorList>
    </citation>
    <scope>NUCLEOTIDE SEQUENCE</scope>
    <source>
        <strain evidence="8">CBS 578.67</strain>
    </source>
</reference>
<evidence type="ECO:0000256" key="5">
    <source>
        <dbReference type="ARBA" id="ARBA00023002"/>
    </source>
</evidence>
<dbReference type="OrthoDB" id="1716816at2759"/>
<reference evidence="9 10" key="1">
    <citation type="submission" date="2019-03" db="EMBL/GenBank/DDBJ databases">
        <authorList>
            <person name="Gaulin E."/>
            <person name="Dumas B."/>
        </authorList>
    </citation>
    <scope>NUCLEOTIDE SEQUENCE [LARGE SCALE GENOMIC DNA]</scope>
    <source>
        <strain evidence="9">CBS 568.67</strain>
    </source>
</reference>
<keyword evidence="6" id="KW-0472">Membrane</keyword>
<evidence type="ECO:0000256" key="4">
    <source>
        <dbReference type="ARBA" id="ARBA00022827"/>
    </source>
</evidence>
<keyword evidence="4" id="KW-0274">FAD</keyword>
<dbReference type="Proteomes" id="UP000332933">
    <property type="component" value="Unassembled WGS sequence"/>
</dbReference>
<evidence type="ECO:0000313" key="8">
    <source>
        <dbReference type="EMBL" id="KAF0695143.1"/>
    </source>
</evidence>
<dbReference type="AlphaFoldDB" id="A0A485L1X4"/>
<dbReference type="Gene3D" id="3.40.30.20">
    <property type="match status" value="1"/>
</dbReference>
<keyword evidence="3" id="KW-0285">Flavoprotein</keyword>
<keyword evidence="6" id="KW-0812">Transmembrane</keyword>
<dbReference type="EMBL" id="CAADRA010005524">
    <property type="protein sequence ID" value="VFT90870.1"/>
    <property type="molecule type" value="Genomic_DNA"/>
</dbReference>
<evidence type="ECO:0000256" key="1">
    <source>
        <dbReference type="ARBA" id="ARBA00001974"/>
    </source>
</evidence>
<dbReference type="GO" id="GO:0016709">
    <property type="term" value="F:oxidoreductase activity, acting on paired donors, with incorporation or reduction of molecular oxygen, NAD(P)H as one donor, and incorporation of one atom of oxygen"/>
    <property type="evidence" value="ECO:0007669"/>
    <property type="project" value="UniProtKB-ARBA"/>
</dbReference>
<comment type="cofactor">
    <cofactor evidence="1">
        <name>FAD</name>
        <dbReference type="ChEBI" id="CHEBI:57692"/>
    </cofactor>
</comment>
<sequence length="603" mass="66544">MHHHSQVESVDVLIVGAGPTGLTLAAELARQGVTNIALLDRLEAPNRHTKATMLWPRSLELLAAYDGVVDALHSRCEVARRIVYAHSPSSPAFATLPLGDHFPSRFPHGVVLEQWATEAALATHVGPIVRRGADVVAYEHTTDDTMIRATVVWHKGTPNESTTIFETKYLVGCDGGRSSIRKRMPCAFDGDVLPHAFVCAHFKTKTPLPMARDELRLCLYADGAAFVTAMPDTAVDDNLYFGAVDLTPEQDAAFHDDNERDAHGLPRQRDLTTSEMEAFLSARIAAPLELDAIKWQSHFRVNHRLAARYMDDSRHIFLAGDAAHCHTPLMGQGMNMGIQDAVNLGWKLGFVLTDKATTGLLTTYANERRAVGQDTLAFLASAQSSFHARGSVVFRWLRRTMIQLWTRQPGYVKRMADTVGELGISYKQKSPLSVDDTTTATWWDWMYNRPRISAGDRAPPMDDMTLLDPRFKLLVFQGIGNHMHLDQLKSLGHAIGRQEVVSSDVVVVPSTAWEHHRTYGVGAAPALFLIRPDGHVGLRTDSMCADDVSRYVDAIVAMKEDTPRGDTTKERMLSVVWLASCAVVAAAVALLGRSSRRLSNNTE</sequence>
<proteinExistence type="inferred from homology"/>
<comment type="similarity">
    <text evidence="2">Belongs to the PheA/TfdB FAD monooxygenase family.</text>
</comment>
<dbReference type="InterPro" id="IPR002938">
    <property type="entry name" value="FAD-bd"/>
</dbReference>
<evidence type="ECO:0000313" key="9">
    <source>
        <dbReference type="EMBL" id="VFT90870.1"/>
    </source>
</evidence>
<evidence type="ECO:0000256" key="6">
    <source>
        <dbReference type="SAM" id="Phobius"/>
    </source>
</evidence>
<accession>A0A485L1X4</accession>
<name>A0A485L1X4_9STRA</name>